<name>A0ABT0Q1L1_9RHOB</name>
<evidence type="ECO:0000256" key="2">
    <source>
        <dbReference type="ARBA" id="ARBA00022714"/>
    </source>
</evidence>
<dbReference type="Gene3D" id="3.90.380.10">
    <property type="entry name" value="Naphthalene 1,2-dioxygenase Alpha Subunit, Chain A, domain 1"/>
    <property type="match status" value="1"/>
</dbReference>
<keyword evidence="4" id="KW-0560">Oxidoreductase</keyword>
<dbReference type="EMBL" id="JAMFMB010000010">
    <property type="protein sequence ID" value="MCL6283766.1"/>
    <property type="molecule type" value="Genomic_DNA"/>
</dbReference>
<dbReference type="GO" id="GO:0051213">
    <property type="term" value="F:dioxygenase activity"/>
    <property type="evidence" value="ECO:0007669"/>
    <property type="project" value="UniProtKB-KW"/>
</dbReference>
<dbReference type="PROSITE" id="PS00570">
    <property type="entry name" value="RING_HYDROXYL_ALPHA"/>
    <property type="match status" value="1"/>
</dbReference>
<dbReference type="InterPro" id="IPR015879">
    <property type="entry name" value="Ring_hydroxy_dOase_asu_C_dom"/>
</dbReference>
<dbReference type="Gene3D" id="2.102.10.10">
    <property type="entry name" value="Rieske [2Fe-2S] iron-sulphur domain"/>
    <property type="match status" value="1"/>
</dbReference>
<comment type="cofactor">
    <cofactor evidence="1">
        <name>Fe cation</name>
        <dbReference type="ChEBI" id="CHEBI:24875"/>
    </cofactor>
</comment>
<dbReference type="InterPro" id="IPR015881">
    <property type="entry name" value="ARHD_Rieske_2Fe_2S"/>
</dbReference>
<dbReference type="PANTHER" id="PTHR43756">
    <property type="entry name" value="CHOLINE MONOOXYGENASE, CHLOROPLASTIC"/>
    <property type="match status" value="1"/>
</dbReference>
<dbReference type="SUPFAM" id="SSF50022">
    <property type="entry name" value="ISP domain"/>
    <property type="match status" value="1"/>
</dbReference>
<keyword evidence="3" id="KW-0479">Metal-binding</keyword>
<sequence length="363" mass="41674">MTAPLTRSLEARYYTDPEIYERELAGLMSRTWQFAGHVSQVRKTGDYFAFEIAGQNLFCIRGRDGEIRTFYNVCQHRAHEMVTGSGNTRVVVCPYHSWTYELTGALRAGPNIKSVPGFDRRAICLTPVRTELFNGFIFVNLDDDAAPMDEWYPGVREELRAYVPQIDRLEPLDWVEVPENCNWKVSVENYSECYHCAINHPTFSTGVVKPDTYDIQPLDQGYALRHTTECQSLDAMSYPVDLSANDHAGDYRSWFLWPMFSFQVYPGNVLNTYHWRARGVDHCTVWRGWFTEGGSDSAVIRQLAVQDRETTVEEDIRLVESVHRGLKSRGYRPGPLVLDPNYGVMSEHSIATLQKWMREAVEG</sequence>
<dbReference type="PANTHER" id="PTHR43756:SF5">
    <property type="entry name" value="CHOLINE MONOOXYGENASE, CHLOROPLASTIC"/>
    <property type="match status" value="1"/>
</dbReference>
<evidence type="ECO:0000313" key="9">
    <source>
        <dbReference type="EMBL" id="MCL6283766.1"/>
    </source>
</evidence>
<keyword evidence="9" id="KW-0223">Dioxygenase</keyword>
<comment type="caution">
    <text evidence="9">The sequence shown here is derived from an EMBL/GenBank/DDBJ whole genome shotgun (WGS) entry which is preliminary data.</text>
</comment>
<dbReference type="InterPro" id="IPR001663">
    <property type="entry name" value="Rng_hydr_dOase-A"/>
</dbReference>
<evidence type="ECO:0000256" key="7">
    <source>
        <dbReference type="ARBA" id="ARBA00023027"/>
    </source>
</evidence>
<proteinExistence type="predicted"/>
<gene>
    <name evidence="9" type="ORF">M3P21_09525</name>
</gene>
<dbReference type="Proteomes" id="UP001203880">
    <property type="component" value="Unassembled WGS sequence"/>
</dbReference>
<organism evidence="9 10">
    <name type="scientific">Ruegeria spongiae</name>
    <dbReference type="NCBI Taxonomy" id="2942209"/>
    <lineage>
        <taxon>Bacteria</taxon>
        <taxon>Pseudomonadati</taxon>
        <taxon>Pseudomonadota</taxon>
        <taxon>Alphaproteobacteria</taxon>
        <taxon>Rhodobacterales</taxon>
        <taxon>Roseobacteraceae</taxon>
        <taxon>Ruegeria</taxon>
    </lineage>
</organism>
<feature type="domain" description="Rieske" evidence="8">
    <location>
        <begin position="32"/>
        <end position="139"/>
    </location>
</feature>
<evidence type="ECO:0000256" key="1">
    <source>
        <dbReference type="ARBA" id="ARBA00001962"/>
    </source>
</evidence>
<dbReference type="RefSeq" id="WP_249709572.1">
    <property type="nucleotide sequence ID" value="NZ_JAMFMB010000010.1"/>
</dbReference>
<keyword evidence="5" id="KW-0408">Iron</keyword>
<dbReference type="InterPro" id="IPR036922">
    <property type="entry name" value="Rieske_2Fe-2S_sf"/>
</dbReference>
<evidence type="ECO:0000256" key="3">
    <source>
        <dbReference type="ARBA" id="ARBA00022723"/>
    </source>
</evidence>
<evidence type="ECO:0000313" key="10">
    <source>
        <dbReference type="Proteomes" id="UP001203880"/>
    </source>
</evidence>
<evidence type="ECO:0000259" key="8">
    <source>
        <dbReference type="PROSITE" id="PS51296"/>
    </source>
</evidence>
<evidence type="ECO:0000256" key="6">
    <source>
        <dbReference type="ARBA" id="ARBA00023014"/>
    </source>
</evidence>
<keyword evidence="6" id="KW-0411">Iron-sulfur</keyword>
<keyword evidence="7" id="KW-0520">NAD</keyword>
<protein>
    <submittedName>
        <fullName evidence="9">Aromatic ring-hydroxylating dioxygenase subunit alpha</fullName>
    </submittedName>
</protein>
<dbReference type="Pfam" id="PF00848">
    <property type="entry name" value="Ring_hydroxyl_A"/>
    <property type="match status" value="1"/>
</dbReference>
<evidence type="ECO:0000256" key="4">
    <source>
        <dbReference type="ARBA" id="ARBA00023002"/>
    </source>
</evidence>
<dbReference type="CDD" id="cd03469">
    <property type="entry name" value="Rieske_RO_Alpha_N"/>
    <property type="match status" value="1"/>
</dbReference>
<dbReference type="Pfam" id="PF00355">
    <property type="entry name" value="Rieske"/>
    <property type="match status" value="1"/>
</dbReference>
<keyword evidence="2" id="KW-0001">2Fe-2S</keyword>
<dbReference type="PRINTS" id="PR00090">
    <property type="entry name" value="RNGDIOXGNASE"/>
</dbReference>
<keyword evidence="10" id="KW-1185">Reference proteome</keyword>
<dbReference type="SUPFAM" id="SSF55961">
    <property type="entry name" value="Bet v1-like"/>
    <property type="match status" value="1"/>
</dbReference>
<accession>A0ABT0Q1L1</accession>
<dbReference type="PROSITE" id="PS51296">
    <property type="entry name" value="RIESKE"/>
    <property type="match status" value="1"/>
</dbReference>
<evidence type="ECO:0000256" key="5">
    <source>
        <dbReference type="ARBA" id="ARBA00023004"/>
    </source>
</evidence>
<reference evidence="9" key="1">
    <citation type="submission" date="2022-05" db="EMBL/GenBank/DDBJ databases">
        <authorList>
            <person name="Park J.-S."/>
        </authorList>
    </citation>
    <scope>NUCLEOTIDE SEQUENCE</scope>
    <source>
        <strain evidence="9">2012CJ41-6</strain>
    </source>
</reference>
<dbReference type="InterPro" id="IPR017941">
    <property type="entry name" value="Rieske_2Fe-2S"/>
</dbReference>